<sequence length="274" mass="31984">MSHKNEIVLYQPDNSIRLEVRVEDETVWLTQEQMSVLFNRDRTVITRHINNIFNEGELEEKSNVHFLHIANSDKPIKTYNLDVIISVGYRVKSLQGTSFRRWATRTLKEYLLKGYAVNQRFERLEYRMTETEKKIDFFVRTALPPVEGIFYDGQIFDAYKFAADLIKSAKKTIILIDNYIDESVLTLLSKRAKEVDATIYTAQISSRLELDLKKYNAQYPPVSIHTLNRSHDRFLFIDTDAYHIGASLKDLGKKMFAFSKMELKAQELLQNIGI</sequence>
<dbReference type="AlphaFoldDB" id="A0A5J4QJB0"/>
<dbReference type="EMBL" id="SNRY01003287">
    <property type="protein sequence ID" value="KAA6321525.1"/>
    <property type="molecule type" value="Genomic_DNA"/>
</dbReference>
<dbReference type="InterPro" id="IPR011204">
    <property type="entry name" value="Virulence_RhuM-like"/>
</dbReference>
<proteinExistence type="predicted"/>
<dbReference type="PANTHER" id="PTHR35810">
    <property type="entry name" value="CYTOPLASMIC PROTEIN-RELATED"/>
    <property type="match status" value="1"/>
</dbReference>
<protein>
    <recommendedName>
        <fullName evidence="2">DNA-binding protein</fullName>
    </recommendedName>
</protein>
<reference evidence="1" key="1">
    <citation type="submission" date="2019-03" db="EMBL/GenBank/DDBJ databases">
        <title>Single cell metagenomics reveals metabolic interactions within the superorganism composed of flagellate Streblomastix strix and complex community of Bacteroidetes bacteria on its surface.</title>
        <authorList>
            <person name="Treitli S.C."/>
            <person name="Kolisko M."/>
            <person name="Husnik F."/>
            <person name="Keeling P."/>
            <person name="Hampl V."/>
        </authorList>
    </citation>
    <scope>NUCLEOTIDE SEQUENCE</scope>
    <source>
        <strain evidence="1">STM</strain>
    </source>
</reference>
<gene>
    <name evidence="1" type="ORF">EZS27_028833</name>
</gene>
<dbReference type="Pfam" id="PF13310">
    <property type="entry name" value="Virulence_RhuM"/>
    <property type="match status" value="1"/>
</dbReference>
<organism evidence="1">
    <name type="scientific">termite gut metagenome</name>
    <dbReference type="NCBI Taxonomy" id="433724"/>
    <lineage>
        <taxon>unclassified sequences</taxon>
        <taxon>metagenomes</taxon>
        <taxon>organismal metagenomes</taxon>
    </lineage>
</organism>
<name>A0A5J4QJB0_9ZZZZ</name>
<accession>A0A5J4QJB0</accession>
<comment type="caution">
    <text evidence="1">The sequence shown here is derived from an EMBL/GenBank/DDBJ whole genome shotgun (WGS) entry which is preliminary data.</text>
</comment>
<evidence type="ECO:0008006" key="2">
    <source>
        <dbReference type="Google" id="ProtNLM"/>
    </source>
</evidence>
<dbReference type="PANTHER" id="PTHR35810:SF1">
    <property type="entry name" value="CYTOPLASMIC PROTEIN"/>
    <property type="match status" value="1"/>
</dbReference>
<evidence type="ECO:0000313" key="1">
    <source>
        <dbReference type="EMBL" id="KAA6321525.1"/>
    </source>
</evidence>